<dbReference type="SMART" id="SM00304">
    <property type="entry name" value="HAMP"/>
    <property type="match status" value="2"/>
</dbReference>
<dbReference type="PANTHER" id="PTHR32089:SF112">
    <property type="entry name" value="LYSOZYME-LIKE PROTEIN-RELATED"/>
    <property type="match status" value="1"/>
</dbReference>
<dbReference type="Pfam" id="PF00672">
    <property type="entry name" value="HAMP"/>
    <property type="match status" value="1"/>
</dbReference>
<comment type="caution">
    <text evidence="8">The sequence shown here is derived from an EMBL/GenBank/DDBJ whole genome shotgun (WGS) entry which is preliminary data.</text>
</comment>
<dbReference type="SUPFAM" id="SSF58104">
    <property type="entry name" value="Methyl-accepting chemotaxis protein (MCP) signaling domain"/>
    <property type="match status" value="1"/>
</dbReference>
<evidence type="ECO:0000256" key="2">
    <source>
        <dbReference type="ARBA" id="ARBA00023224"/>
    </source>
</evidence>
<keyword evidence="5" id="KW-1133">Transmembrane helix</keyword>
<dbReference type="FunFam" id="1.10.287.950:FF:000001">
    <property type="entry name" value="Methyl-accepting chemotaxis sensory transducer"/>
    <property type="match status" value="1"/>
</dbReference>
<organism evidence="8 9">
    <name type="scientific">Aliidiomarina maris</name>
    <dbReference type="NCBI Taxonomy" id="531312"/>
    <lineage>
        <taxon>Bacteria</taxon>
        <taxon>Pseudomonadati</taxon>
        <taxon>Pseudomonadota</taxon>
        <taxon>Gammaproteobacteria</taxon>
        <taxon>Alteromonadales</taxon>
        <taxon>Idiomarinaceae</taxon>
        <taxon>Aliidiomarina</taxon>
    </lineage>
</organism>
<dbReference type="GO" id="GO:0004888">
    <property type="term" value="F:transmembrane signaling receptor activity"/>
    <property type="evidence" value="ECO:0007669"/>
    <property type="project" value="InterPro"/>
</dbReference>
<keyword evidence="5" id="KW-0812">Transmembrane</keyword>
<dbReference type="Pfam" id="PF00015">
    <property type="entry name" value="MCPsignal"/>
    <property type="match status" value="1"/>
</dbReference>
<dbReference type="RefSeq" id="WP_126819012.1">
    <property type="nucleotide sequence ID" value="NZ_PIPK01000014.1"/>
</dbReference>
<keyword evidence="2 4" id="KW-0807">Transducer</keyword>
<feature type="domain" description="HAMP" evidence="7">
    <location>
        <begin position="194"/>
        <end position="248"/>
    </location>
</feature>
<dbReference type="OrthoDB" id="49457at2"/>
<dbReference type="CDD" id="cd11386">
    <property type="entry name" value="MCP_signal"/>
    <property type="match status" value="1"/>
</dbReference>
<dbReference type="PROSITE" id="PS50111">
    <property type="entry name" value="CHEMOTAXIS_TRANSDUC_2"/>
    <property type="match status" value="1"/>
</dbReference>
<dbReference type="AlphaFoldDB" id="A0A327WRQ8"/>
<protein>
    <submittedName>
        <fullName evidence="8">Methyl-accepting chemotaxis protein</fullName>
    </submittedName>
</protein>
<evidence type="ECO:0000256" key="5">
    <source>
        <dbReference type="SAM" id="Phobius"/>
    </source>
</evidence>
<dbReference type="InterPro" id="IPR004089">
    <property type="entry name" value="MCPsignal_dom"/>
</dbReference>
<accession>A0A327WRQ8</accession>
<reference evidence="8 9" key="1">
    <citation type="submission" date="2018-06" db="EMBL/GenBank/DDBJ databases">
        <title>Genomic Encyclopedia of Type Strains, Phase III (KMG-III): the genomes of soil and plant-associated and newly described type strains.</title>
        <authorList>
            <person name="Whitman W."/>
        </authorList>
    </citation>
    <scope>NUCLEOTIDE SEQUENCE [LARGE SCALE GENOMIC DNA]</scope>
    <source>
        <strain evidence="8 9">CGMCC 1.15366</strain>
    </source>
</reference>
<comment type="similarity">
    <text evidence="3">Belongs to the methyl-accepting chemotaxis (MCP) protein family.</text>
</comment>
<dbReference type="InterPro" id="IPR003660">
    <property type="entry name" value="HAMP_dom"/>
</dbReference>
<dbReference type="PROSITE" id="PS50885">
    <property type="entry name" value="HAMP"/>
    <property type="match status" value="1"/>
</dbReference>
<sequence length="527" mass="56587">MRTIMSGLTFKLMLLVVIIGSVPLSILGGVTFFTTKANLEDNLNQQLTSAVNDSARLARIHIEQVLAGGTQHPLAAAPSENRAATMPLDTSAGTVLIHLERLEQLIQLSTLGPHAKFTIRRDADTSNQTASQETNVSSAVAPLSHPALSHTWSVRASVPTSDLYAPVERLNMVMWTLWFAAFFTALTIGYLFSKRLLKPLHLLLQRLQNIASQDADLTQRIEIQGKDEFAQVAHAFNRFLANLSGLVNNLSSTSLALSAQAQQSLQGAEHSQHALNQQHQQIEQVATAMNQMSATVQEVAGNTQLAAQSANDALHATQEGNQVVAQTITSIQRLAEEVEQAATVISSLKAESTRIGGILDAIRGIADQTNLLALNAAIEAARAGDAGRGFAVVADEVRTLAIRVSDATNEIQQMIQRLQGSADDAVAVMQRGQQQAGVSVADAHRTDNALQSIRAAIEQINDMNTQVATASEQQSMVAEEINKSLVTISGLAQSTSHEADDIAHGSQHLHGLAHDLQRIVNRFKVAP</sequence>
<dbReference type="PRINTS" id="PR00260">
    <property type="entry name" value="CHEMTRNSDUCR"/>
</dbReference>
<proteinExistence type="inferred from homology"/>
<evidence type="ECO:0000313" key="9">
    <source>
        <dbReference type="Proteomes" id="UP000249203"/>
    </source>
</evidence>
<dbReference type="Gene3D" id="1.10.287.950">
    <property type="entry name" value="Methyl-accepting chemotaxis protein"/>
    <property type="match status" value="1"/>
</dbReference>
<dbReference type="GO" id="GO:0016020">
    <property type="term" value="C:membrane"/>
    <property type="evidence" value="ECO:0007669"/>
    <property type="project" value="UniProtKB-SubCell"/>
</dbReference>
<dbReference type="Proteomes" id="UP000249203">
    <property type="component" value="Unassembled WGS sequence"/>
</dbReference>
<evidence type="ECO:0000256" key="3">
    <source>
        <dbReference type="ARBA" id="ARBA00029447"/>
    </source>
</evidence>
<name>A0A327WRQ8_9GAMM</name>
<feature type="transmembrane region" description="Helical" evidence="5">
    <location>
        <begin position="12"/>
        <end position="33"/>
    </location>
</feature>
<dbReference type="GO" id="GO:0006935">
    <property type="term" value="P:chemotaxis"/>
    <property type="evidence" value="ECO:0007669"/>
    <property type="project" value="InterPro"/>
</dbReference>
<evidence type="ECO:0000256" key="4">
    <source>
        <dbReference type="PROSITE-ProRule" id="PRU00284"/>
    </source>
</evidence>
<dbReference type="InterPro" id="IPR004090">
    <property type="entry name" value="Chemotax_Me-accpt_rcpt"/>
</dbReference>
<evidence type="ECO:0000259" key="7">
    <source>
        <dbReference type="PROSITE" id="PS50885"/>
    </source>
</evidence>
<feature type="transmembrane region" description="Helical" evidence="5">
    <location>
        <begin position="172"/>
        <end position="192"/>
    </location>
</feature>
<evidence type="ECO:0000313" key="8">
    <source>
        <dbReference type="EMBL" id="RAJ93536.1"/>
    </source>
</evidence>
<evidence type="ECO:0000256" key="1">
    <source>
        <dbReference type="ARBA" id="ARBA00004370"/>
    </source>
</evidence>
<comment type="subcellular location">
    <subcellularLocation>
        <location evidence="1">Membrane</location>
    </subcellularLocation>
</comment>
<dbReference type="EMBL" id="QLMD01000019">
    <property type="protein sequence ID" value="RAJ93536.1"/>
    <property type="molecule type" value="Genomic_DNA"/>
</dbReference>
<evidence type="ECO:0000259" key="6">
    <source>
        <dbReference type="PROSITE" id="PS50111"/>
    </source>
</evidence>
<dbReference type="CDD" id="cd06225">
    <property type="entry name" value="HAMP"/>
    <property type="match status" value="1"/>
</dbReference>
<dbReference type="SMART" id="SM00283">
    <property type="entry name" value="MA"/>
    <property type="match status" value="1"/>
</dbReference>
<feature type="domain" description="Methyl-accepting transducer" evidence="6">
    <location>
        <begin position="253"/>
        <end position="489"/>
    </location>
</feature>
<keyword evidence="5" id="KW-0472">Membrane</keyword>
<gene>
    <name evidence="8" type="ORF">B0I24_11919</name>
</gene>
<dbReference type="GO" id="GO:0007165">
    <property type="term" value="P:signal transduction"/>
    <property type="evidence" value="ECO:0007669"/>
    <property type="project" value="UniProtKB-KW"/>
</dbReference>
<dbReference type="PANTHER" id="PTHR32089">
    <property type="entry name" value="METHYL-ACCEPTING CHEMOTAXIS PROTEIN MCPB"/>
    <property type="match status" value="1"/>
</dbReference>